<keyword evidence="5 7" id="KW-1133">Transmembrane helix</keyword>
<dbReference type="PANTHER" id="PTHR43738:SF1">
    <property type="entry name" value="HEMIN TRANSPORT SYSTEM PERMEASE PROTEIN HRTB-RELATED"/>
    <property type="match status" value="1"/>
</dbReference>
<evidence type="ECO:0000313" key="10">
    <source>
        <dbReference type="EMBL" id="BBL72625.1"/>
    </source>
</evidence>
<feature type="transmembrane region" description="Helical" evidence="7">
    <location>
        <begin position="350"/>
        <end position="376"/>
    </location>
</feature>
<evidence type="ECO:0000256" key="3">
    <source>
        <dbReference type="ARBA" id="ARBA00022475"/>
    </source>
</evidence>
<dbReference type="Proteomes" id="UP000824988">
    <property type="component" value="Chromosome"/>
</dbReference>
<feature type="domain" description="ABC3 transporter permease C-terminal" evidence="8">
    <location>
        <begin position="270"/>
        <end position="380"/>
    </location>
</feature>
<accession>A0A8D4VUQ8</accession>
<dbReference type="Pfam" id="PF02687">
    <property type="entry name" value="FtsX"/>
    <property type="match status" value="1"/>
</dbReference>
<dbReference type="KEGG" id="moz:MoryE10_32310"/>
<keyword evidence="11" id="KW-1185">Reference proteome</keyword>
<dbReference type="Pfam" id="PF12704">
    <property type="entry name" value="MacB_PCD"/>
    <property type="match status" value="1"/>
</dbReference>
<dbReference type="InterPro" id="IPR003838">
    <property type="entry name" value="ABC3_permease_C"/>
</dbReference>
<evidence type="ECO:0000313" key="11">
    <source>
        <dbReference type="Proteomes" id="UP000824988"/>
    </source>
</evidence>
<dbReference type="InterPro" id="IPR051125">
    <property type="entry name" value="ABC-4/HrtB_transporter"/>
</dbReference>
<dbReference type="GO" id="GO:0005886">
    <property type="term" value="C:plasma membrane"/>
    <property type="evidence" value="ECO:0007669"/>
    <property type="project" value="UniProtKB-SubCell"/>
</dbReference>
<dbReference type="RefSeq" id="WP_221047663.1">
    <property type="nucleotide sequence ID" value="NZ_AP019782.1"/>
</dbReference>
<evidence type="ECO:0000256" key="5">
    <source>
        <dbReference type="ARBA" id="ARBA00022989"/>
    </source>
</evidence>
<evidence type="ECO:0000256" key="1">
    <source>
        <dbReference type="ARBA" id="ARBA00004651"/>
    </source>
</evidence>
<keyword evidence="3" id="KW-1003">Cell membrane</keyword>
<dbReference type="AlphaFoldDB" id="A0A8D4VUQ8"/>
<dbReference type="EMBL" id="AP019782">
    <property type="protein sequence ID" value="BBL72625.1"/>
    <property type="molecule type" value="Genomic_DNA"/>
</dbReference>
<evidence type="ECO:0000256" key="2">
    <source>
        <dbReference type="ARBA" id="ARBA00022448"/>
    </source>
</evidence>
<name>A0A8D4VUQ8_9GAMM</name>
<evidence type="ECO:0000256" key="4">
    <source>
        <dbReference type="ARBA" id="ARBA00022692"/>
    </source>
</evidence>
<evidence type="ECO:0000256" key="7">
    <source>
        <dbReference type="SAM" id="Phobius"/>
    </source>
</evidence>
<feature type="transmembrane region" description="Helical" evidence="7">
    <location>
        <begin position="309"/>
        <end position="338"/>
    </location>
</feature>
<keyword evidence="6 7" id="KW-0472">Membrane</keyword>
<keyword evidence="2" id="KW-0813">Transport</keyword>
<feature type="transmembrane region" description="Helical" evidence="7">
    <location>
        <begin position="266"/>
        <end position="288"/>
    </location>
</feature>
<evidence type="ECO:0000259" key="8">
    <source>
        <dbReference type="Pfam" id="PF02687"/>
    </source>
</evidence>
<comment type="subcellular location">
    <subcellularLocation>
        <location evidence="1">Cell membrane</location>
        <topology evidence="1">Multi-pass membrane protein</topology>
    </subcellularLocation>
</comment>
<sequence length="386" mass="42075">MYRIALQMLMGDRGKYLGMVLGLTFASLIMTQQPAIFVGLMARSYSFITDLALPDVWVMDPKVQFVDDIKPLQDTELYRVRGVAGVDWAMPLYKGLLKARLPNGMFQTCNVVGLDDATLVGGPAVMLEGRVEDLRRSDSVIVDIDGAREKLAKPPAVPGGKPVPLKVGDTLELNDHRAVVVGIAKATRTFQSQPVVYTTYSRATRFAPRERKLLSFVLVKAQPGVDPHELTRRITAATGLAAYTRDQFKDITVNYFLKNTGIPINFGISVTLGFIVGAAIAGQTFYSFTRENLRHFGVLKAMGAGNGTLLKMILLQAAVVGSLGYGLGVGLTSIFGYAMRNSILAFKFPWQLLLFSGSGVTLICMFAALLSIVKVIRLEPAIVFKS</sequence>
<dbReference type="PANTHER" id="PTHR43738">
    <property type="entry name" value="ABC TRANSPORTER, MEMBRANE PROTEIN"/>
    <property type="match status" value="1"/>
</dbReference>
<reference evidence="10" key="1">
    <citation type="submission" date="2019-06" db="EMBL/GenBank/DDBJ databases">
        <title>Complete genome sequence of Methylogaea oryzae strain JCM16910.</title>
        <authorList>
            <person name="Asakawa S."/>
        </authorList>
    </citation>
    <scope>NUCLEOTIDE SEQUENCE</scope>
    <source>
        <strain evidence="10">E10</strain>
    </source>
</reference>
<proteinExistence type="predicted"/>
<dbReference type="InterPro" id="IPR025857">
    <property type="entry name" value="MacB_PCD"/>
</dbReference>
<keyword evidence="4 7" id="KW-0812">Transmembrane</keyword>
<protein>
    <submittedName>
        <fullName evidence="10">ABC transporter permease</fullName>
    </submittedName>
</protein>
<evidence type="ECO:0000256" key="6">
    <source>
        <dbReference type="ARBA" id="ARBA00023136"/>
    </source>
</evidence>
<evidence type="ECO:0000259" key="9">
    <source>
        <dbReference type="Pfam" id="PF12704"/>
    </source>
</evidence>
<feature type="domain" description="MacB-like periplasmic core" evidence="9">
    <location>
        <begin position="17"/>
        <end position="236"/>
    </location>
</feature>
<gene>
    <name evidence="10" type="ORF">MoryE10_32310</name>
</gene>
<organism evidence="10 11">
    <name type="scientific">Methylogaea oryzae</name>
    <dbReference type="NCBI Taxonomy" id="1295382"/>
    <lineage>
        <taxon>Bacteria</taxon>
        <taxon>Pseudomonadati</taxon>
        <taxon>Pseudomonadota</taxon>
        <taxon>Gammaproteobacteria</taxon>
        <taxon>Methylococcales</taxon>
        <taxon>Methylococcaceae</taxon>
        <taxon>Methylogaea</taxon>
    </lineage>
</organism>